<feature type="transmembrane region" description="Helical" evidence="5">
    <location>
        <begin position="21"/>
        <end position="43"/>
    </location>
</feature>
<dbReference type="Pfam" id="PF02433">
    <property type="entry name" value="FixO"/>
    <property type="match status" value="1"/>
</dbReference>
<keyword evidence="2 4" id="KW-0479">Metal-binding</keyword>
<evidence type="ECO:0000256" key="1">
    <source>
        <dbReference type="ARBA" id="ARBA00022617"/>
    </source>
</evidence>
<keyword evidence="1 4" id="KW-0349">Heme</keyword>
<dbReference type="InterPro" id="IPR036909">
    <property type="entry name" value="Cyt_c-like_dom_sf"/>
</dbReference>
<protein>
    <submittedName>
        <fullName evidence="7">Cytochrome c oxidase cbb3-type subunit 2</fullName>
    </submittedName>
</protein>
<dbReference type="OrthoDB" id="9805440at2"/>
<evidence type="ECO:0000256" key="2">
    <source>
        <dbReference type="ARBA" id="ARBA00022723"/>
    </source>
</evidence>
<organism evidence="7 8">
    <name type="scientific">Sulfurivirga caldicuralii</name>
    <dbReference type="NCBI Taxonomy" id="364032"/>
    <lineage>
        <taxon>Bacteria</taxon>
        <taxon>Pseudomonadati</taxon>
        <taxon>Pseudomonadota</taxon>
        <taxon>Gammaproteobacteria</taxon>
        <taxon>Thiotrichales</taxon>
        <taxon>Piscirickettsiaceae</taxon>
        <taxon>Sulfurivirga</taxon>
    </lineage>
</organism>
<evidence type="ECO:0000259" key="6">
    <source>
        <dbReference type="PROSITE" id="PS51007"/>
    </source>
</evidence>
<dbReference type="PROSITE" id="PS51007">
    <property type="entry name" value="CYTC"/>
    <property type="match status" value="1"/>
</dbReference>
<dbReference type="RefSeq" id="WP_074200439.1">
    <property type="nucleotide sequence ID" value="NZ_FSRE01000001.1"/>
</dbReference>
<keyword evidence="5" id="KW-1133">Transmembrane helix</keyword>
<dbReference type="STRING" id="364032.SAMN05443662_0087"/>
<dbReference type="Gene3D" id="1.10.760.10">
    <property type="entry name" value="Cytochrome c-like domain"/>
    <property type="match status" value="1"/>
</dbReference>
<keyword evidence="8" id="KW-1185">Reference proteome</keyword>
<accession>A0A1N6DEL7</accession>
<sequence>MADNHEPKNLQERLERNIFGLFLATAFMVSIAGIVEIVPLFYLKDAVDYTEFTDKYGNIKNDKFPELVWTRHFEMKDGKLVADKRLYYKDEHGNWKSDWKPGDGMRPYTPLELAGRDIYMREHCMYCHSQMIRPFRDEKERYGHYSLATESIYDHPFQWGSKRTGPDMARVGGKYSDEWHALHLMRPQAVVPESVMPAYPWLAERCITDQYIGRIKVGKRDMAARMKVLRLERVPYTDEEIALADEYLRTYGNPDPDKHCTTEMDALIAYLQVLGTMVKLDDNKVYRE</sequence>
<dbReference type="AlphaFoldDB" id="A0A1N6DEL7"/>
<dbReference type="InterPro" id="IPR003468">
    <property type="entry name" value="Cyt_c_oxidase_monohaem-su/FixO"/>
</dbReference>
<evidence type="ECO:0000256" key="5">
    <source>
        <dbReference type="SAM" id="Phobius"/>
    </source>
</evidence>
<dbReference type="Proteomes" id="UP000198461">
    <property type="component" value="Unassembled WGS sequence"/>
</dbReference>
<dbReference type="InterPro" id="IPR009056">
    <property type="entry name" value="Cyt_c-like_dom"/>
</dbReference>
<dbReference type="GO" id="GO:0009055">
    <property type="term" value="F:electron transfer activity"/>
    <property type="evidence" value="ECO:0007669"/>
    <property type="project" value="InterPro"/>
</dbReference>
<dbReference type="GO" id="GO:0020037">
    <property type="term" value="F:heme binding"/>
    <property type="evidence" value="ECO:0007669"/>
    <property type="project" value="InterPro"/>
</dbReference>
<dbReference type="SUPFAM" id="SSF46626">
    <property type="entry name" value="Cytochrome c"/>
    <property type="match status" value="1"/>
</dbReference>
<dbReference type="EMBL" id="FSRE01000001">
    <property type="protein sequence ID" value="SIN69250.1"/>
    <property type="molecule type" value="Genomic_DNA"/>
</dbReference>
<evidence type="ECO:0000256" key="3">
    <source>
        <dbReference type="ARBA" id="ARBA00023004"/>
    </source>
</evidence>
<feature type="domain" description="Cytochrome c" evidence="6">
    <location>
        <begin position="110"/>
        <end position="252"/>
    </location>
</feature>
<evidence type="ECO:0000313" key="7">
    <source>
        <dbReference type="EMBL" id="SIN69250.1"/>
    </source>
</evidence>
<dbReference type="Gene3D" id="6.10.250.2250">
    <property type="match status" value="1"/>
</dbReference>
<evidence type="ECO:0000313" key="8">
    <source>
        <dbReference type="Proteomes" id="UP000198461"/>
    </source>
</evidence>
<evidence type="ECO:0000256" key="4">
    <source>
        <dbReference type="PROSITE-ProRule" id="PRU00433"/>
    </source>
</evidence>
<dbReference type="NCBIfam" id="TIGR00781">
    <property type="entry name" value="ccoO"/>
    <property type="match status" value="1"/>
</dbReference>
<proteinExistence type="predicted"/>
<reference evidence="7 8" key="1">
    <citation type="submission" date="2016-11" db="EMBL/GenBank/DDBJ databases">
        <authorList>
            <person name="Jaros S."/>
            <person name="Januszkiewicz K."/>
            <person name="Wedrychowicz H."/>
        </authorList>
    </citation>
    <scope>NUCLEOTIDE SEQUENCE [LARGE SCALE GENOMIC DNA]</scope>
    <source>
        <strain evidence="7 8">DSM 17737</strain>
    </source>
</reference>
<keyword evidence="5" id="KW-0472">Membrane</keyword>
<dbReference type="NCBIfam" id="NF011055">
    <property type="entry name" value="PRK14487.1"/>
    <property type="match status" value="1"/>
</dbReference>
<name>A0A1N6DEL7_9GAMM</name>
<dbReference type="GO" id="GO:0046872">
    <property type="term" value="F:metal ion binding"/>
    <property type="evidence" value="ECO:0007669"/>
    <property type="project" value="UniProtKB-KW"/>
</dbReference>
<gene>
    <name evidence="7" type="ORF">SAMN05443662_0087</name>
</gene>
<keyword evidence="5" id="KW-0812">Transmembrane</keyword>
<keyword evidence="3 4" id="KW-0408">Iron</keyword>